<dbReference type="Gene3D" id="3.10.180.10">
    <property type="entry name" value="2,3-Dihydroxybiphenyl 1,2-Dioxygenase, domain 1"/>
    <property type="match status" value="1"/>
</dbReference>
<dbReference type="AlphaFoldDB" id="A0A2C9A406"/>
<protein>
    <recommendedName>
        <fullName evidence="1">VOC domain-containing protein</fullName>
    </recommendedName>
</protein>
<accession>A0A2C9A406</accession>
<evidence type="ECO:0000313" key="2">
    <source>
        <dbReference type="EMBL" id="SOE74355.1"/>
    </source>
</evidence>
<dbReference type="InterPro" id="IPR037523">
    <property type="entry name" value="VOC_core"/>
</dbReference>
<dbReference type="SUPFAM" id="SSF54593">
    <property type="entry name" value="Glyoxalase/Bleomycin resistance protein/Dihydroxybiphenyl dioxygenase"/>
    <property type="match status" value="1"/>
</dbReference>
<name>A0A2C9A406_9MICO</name>
<reference evidence="2 3" key="1">
    <citation type="submission" date="2017-09" db="EMBL/GenBank/DDBJ databases">
        <authorList>
            <person name="Ehlers B."/>
            <person name="Leendertz F.H."/>
        </authorList>
    </citation>
    <scope>NUCLEOTIDE SEQUENCE [LARGE SCALE GENOMIC DNA]</scope>
    <source>
        <strain evidence="2 3">CGMCC 1.05381</strain>
    </source>
</reference>
<dbReference type="InterPro" id="IPR004360">
    <property type="entry name" value="Glyas_Fos-R_dOase_dom"/>
</dbReference>
<dbReference type="Proteomes" id="UP000219440">
    <property type="component" value="Unassembled WGS sequence"/>
</dbReference>
<evidence type="ECO:0000259" key="1">
    <source>
        <dbReference type="PROSITE" id="PS51819"/>
    </source>
</evidence>
<dbReference type="Pfam" id="PF00903">
    <property type="entry name" value="Glyoxalase"/>
    <property type="match status" value="1"/>
</dbReference>
<dbReference type="EMBL" id="OCST01000009">
    <property type="protein sequence ID" value="SOE74355.1"/>
    <property type="molecule type" value="Genomic_DNA"/>
</dbReference>
<feature type="domain" description="VOC" evidence="1">
    <location>
        <begin position="4"/>
        <end position="119"/>
    </location>
</feature>
<organism evidence="2 3">
    <name type="scientific">Salinibacterium xinjiangense</name>
    <dbReference type="NCBI Taxonomy" id="386302"/>
    <lineage>
        <taxon>Bacteria</taxon>
        <taxon>Bacillati</taxon>
        <taxon>Actinomycetota</taxon>
        <taxon>Actinomycetes</taxon>
        <taxon>Micrococcales</taxon>
        <taxon>Microbacteriaceae</taxon>
        <taxon>Salinibacterium</taxon>
    </lineage>
</organism>
<gene>
    <name evidence="2" type="ORF">SAMN06296378_2965</name>
</gene>
<evidence type="ECO:0000313" key="3">
    <source>
        <dbReference type="Proteomes" id="UP000219440"/>
    </source>
</evidence>
<sequence>MLRGFATVSYFAADLEAARKWYSELLGIDAYFQMPGYVEFRVGDYQNELGIIDASYAPPVPDGPAGEVIQWHVDDLPGSFAKLLSMGATEYQPPTDRSEGFVTASVVDPFGNILGIMHNPHYLEVLKKVSGK</sequence>
<proteinExistence type="predicted"/>
<keyword evidence="3" id="KW-1185">Reference proteome</keyword>
<dbReference type="InterPro" id="IPR029068">
    <property type="entry name" value="Glyas_Bleomycin-R_OHBP_Dase"/>
</dbReference>
<dbReference type="OrthoDB" id="4548523at2"/>
<dbReference type="RefSeq" id="WP_097062008.1">
    <property type="nucleotide sequence ID" value="NZ_OCST01000009.1"/>
</dbReference>
<dbReference type="PROSITE" id="PS51819">
    <property type="entry name" value="VOC"/>
    <property type="match status" value="1"/>
</dbReference>